<sequence length="408" mass="43277">MDLRESFKMAIKTLTASKLRSTLTMLGIIIGNASVISMVGLGDGGRRYINEQIQSLGPNILFILPGNRETRELGGLEITRNLVLEDANAIAEQVPSVIDVAAENTTPGLATFLNRNANVSVIGTNPAFINVRNFDTDQGRFISDLDMERTSAVAVLGNSLANRLFDDQVPLGQSLRINDVSFEVIGVLAVQGSNLGVNYDDAVMVPLTTQASRLVGRTSPFGIEVGFISATARDAASMQTAEFQITNLLRLRHGITRPEDDDFFIQNQDTLLTIADTITSALTLMLAAIASISLLVGGIGIMNIMLVSVRERTQEIGLRKAIGASQQDILVQFLIEAIILSAAGGIIGTLLGVSGISLLSILTPFESSASVSVIVIAVGVSGSIGLFFGVIPARQAAKLDPIVALRSI</sequence>
<gene>
    <name evidence="10" type="ORF">DXZ20_22260</name>
</gene>
<dbReference type="EMBL" id="QXHD01000004">
    <property type="protein sequence ID" value="NEZ58316.1"/>
    <property type="molecule type" value="Genomic_DNA"/>
</dbReference>
<feature type="transmembrane region" description="Helical" evidence="7">
    <location>
        <begin position="284"/>
        <end position="309"/>
    </location>
</feature>
<dbReference type="PANTHER" id="PTHR30572">
    <property type="entry name" value="MEMBRANE COMPONENT OF TRANSPORTER-RELATED"/>
    <property type="match status" value="1"/>
</dbReference>
<evidence type="ECO:0000259" key="8">
    <source>
        <dbReference type="Pfam" id="PF02687"/>
    </source>
</evidence>
<keyword evidence="4 7" id="KW-1133">Transmembrane helix</keyword>
<evidence type="ECO:0000313" key="11">
    <source>
        <dbReference type="Proteomes" id="UP000481033"/>
    </source>
</evidence>
<keyword evidence="2" id="KW-1003">Cell membrane</keyword>
<name>A0A6M0RQ49_9CYAN</name>
<evidence type="ECO:0000256" key="6">
    <source>
        <dbReference type="ARBA" id="ARBA00038076"/>
    </source>
</evidence>
<keyword evidence="5 7" id="KW-0472">Membrane</keyword>
<feature type="domain" description="ABC3 transporter permease C-terminal" evidence="8">
    <location>
        <begin position="288"/>
        <end position="401"/>
    </location>
</feature>
<dbReference type="PANTHER" id="PTHR30572:SF4">
    <property type="entry name" value="ABC TRANSPORTER PERMEASE YTRF"/>
    <property type="match status" value="1"/>
</dbReference>
<feature type="transmembrane region" description="Helical" evidence="7">
    <location>
        <begin position="21"/>
        <end position="42"/>
    </location>
</feature>
<dbReference type="InterPro" id="IPR025857">
    <property type="entry name" value="MacB_PCD"/>
</dbReference>
<feature type="domain" description="MacB-like periplasmic core" evidence="9">
    <location>
        <begin position="21"/>
        <end position="247"/>
    </location>
</feature>
<evidence type="ECO:0000256" key="2">
    <source>
        <dbReference type="ARBA" id="ARBA00022475"/>
    </source>
</evidence>
<dbReference type="RefSeq" id="WP_163668770.1">
    <property type="nucleotide sequence ID" value="NZ_QXHD01000004.1"/>
</dbReference>
<dbReference type="Pfam" id="PF12704">
    <property type="entry name" value="MacB_PCD"/>
    <property type="match status" value="1"/>
</dbReference>
<dbReference type="AlphaFoldDB" id="A0A6M0RQ49"/>
<dbReference type="InterPro" id="IPR003838">
    <property type="entry name" value="ABC3_permease_C"/>
</dbReference>
<protein>
    <submittedName>
        <fullName evidence="10">ABC transporter permease</fullName>
    </submittedName>
</protein>
<keyword evidence="11" id="KW-1185">Reference proteome</keyword>
<organism evidence="10 11">
    <name type="scientific">Adonisia turfae CCMR0081</name>
    <dbReference type="NCBI Taxonomy" id="2292702"/>
    <lineage>
        <taxon>Bacteria</taxon>
        <taxon>Bacillati</taxon>
        <taxon>Cyanobacteriota</taxon>
        <taxon>Adonisia</taxon>
        <taxon>Adonisia turfae</taxon>
    </lineage>
</organism>
<evidence type="ECO:0000256" key="7">
    <source>
        <dbReference type="SAM" id="Phobius"/>
    </source>
</evidence>
<evidence type="ECO:0000256" key="4">
    <source>
        <dbReference type="ARBA" id="ARBA00022989"/>
    </source>
</evidence>
<dbReference type="GO" id="GO:0005886">
    <property type="term" value="C:plasma membrane"/>
    <property type="evidence" value="ECO:0007669"/>
    <property type="project" value="UniProtKB-SubCell"/>
</dbReference>
<evidence type="ECO:0000256" key="1">
    <source>
        <dbReference type="ARBA" id="ARBA00004651"/>
    </source>
</evidence>
<evidence type="ECO:0000313" key="10">
    <source>
        <dbReference type="EMBL" id="NEZ58316.1"/>
    </source>
</evidence>
<evidence type="ECO:0000256" key="3">
    <source>
        <dbReference type="ARBA" id="ARBA00022692"/>
    </source>
</evidence>
<dbReference type="InterPro" id="IPR050250">
    <property type="entry name" value="Macrolide_Exporter_MacB"/>
</dbReference>
<keyword evidence="3 7" id="KW-0812">Transmembrane</keyword>
<comment type="subcellular location">
    <subcellularLocation>
        <location evidence="1">Cell membrane</location>
        <topology evidence="1">Multi-pass membrane protein</topology>
    </subcellularLocation>
</comment>
<comment type="caution">
    <text evidence="10">The sequence shown here is derived from an EMBL/GenBank/DDBJ whole genome shotgun (WGS) entry which is preliminary data.</text>
</comment>
<dbReference type="Proteomes" id="UP000481033">
    <property type="component" value="Unassembled WGS sequence"/>
</dbReference>
<proteinExistence type="inferred from homology"/>
<reference evidence="10 11" key="1">
    <citation type="journal article" date="2020" name="Microb. Ecol.">
        <title>Ecogenomics of the Marine Benthic Filamentous Cyanobacterium Adonisia.</title>
        <authorList>
            <person name="Walter J.M."/>
            <person name="Coutinho F.H."/>
            <person name="Leomil L."/>
            <person name="Hargreaves P.I."/>
            <person name="Campeao M.E."/>
            <person name="Vieira V.V."/>
            <person name="Silva B.S."/>
            <person name="Fistarol G.O."/>
            <person name="Salomon P.S."/>
            <person name="Sawabe T."/>
            <person name="Mino S."/>
            <person name="Hosokawa M."/>
            <person name="Miyashita H."/>
            <person name="Maruyama F."/>
            <person name="van Verk M.C."/>
            <person name="Dutilh B.E."/>
            <person name="Thompson C.C."/>
            <person name="Thompson F.L."/>
        </authorList>
    </citation>
    <scope>NUCLEOTIDE SEQUENCE [LARGE SCALE GENOMIC DNA]</scope>
    <source>
        <strain evidence="10 11">CCMR0081</strain>
    </source>
</reference>
<accession>A0A6M0RQ49</accession>
<dbReference type="GO" id="GO:0022857">
    <property type="term" value="F:transmembrane transporter activity"/>
    <property type="evidence" value="ECO:0007669"/>
    <property type="project" value="TreeGrafter"/>
</dbReference>
<dbReference type="Pfam" id="PF02687">
    <property type="entry name" value="FtsX"/>
    <property type="match status" value="1"/>
</dbReference>
<evidence type="ECO:0000259" key="9">
    <source>
        <dbReference type="Pfam" id="PF12704"/>
    </source>
</evidence>
<evidence type="ECO:0000256" key="5">
    <source>
        <dbReference type="ARBA" id="ARBA00023136"/>
    </source>
</evidence>
<comment type="similarity">
    <text evidence="6">Belongs to the ABC-4 integral membrane protein family.</text>
</comment>
<feature type="transmembrane region" description="Helical" evidence="7">
    <location>
        <begin position="368"/>
        <end position="391"/>
    </location>
</feature>
<feature type="transmembrane region" description="Helical" evidence="7">
    <location>
        <begin position="329"/>
        <end position="362"/>
    </location>
</feature>